<dbReference type="GO" id="GO:0005634">
    <property type="term" value="C:nucleus"/>
    <property type="evidence" value="ECO:0007669"/>
    <property type="project" value="UniProtKB-SubCell"/>
</dbReference>
<dbReference type="Proteomes" id="UP000054266">
    <property type="component" value="Unassembled WGS sequence"/>
</dbReference>
<dbReference type="Gene3D" id="4.10.240.10">
    <property type="entry name" value="Zn(2)-C6 fungal-type DNA-binding domain"/>
    <property type="match status" value="1"/>
</dbReference>
<dbReference type="SMART" id="SM00906">
    <property type="entry name" value="Fungal_trans"/>
    <property type="match status" value="1"/>
</dbReference>
<dbReference type="SUPFAM" id="SSF57701">
    <property type="entry name" value="Zn2/Cys6 DNA-binding domain"/>
    <property type="match status" value="1"/>
</dbReference>
<evidence type="ECO:0000256" key="4">
    <source>
        <dbReference type="ARBA" id="ARBA00023125"/>
    </source>
</evidence>
<evidence type="ECO:0000256" key="1">
    <source>
        <dbReference type="ARBA" id="ARBA00004123"/>
    </source>
</evidence>
<keyword evidence="3" id="KW-0805">Transcription regulation</keyword>
<evidence type="ECO:0000256" key="3">
    <source>
        <dbReference type="ARBA" id="ARBA00023015"/>
    </source>
</evidence>
<organism evidence="9 10">
    <name type="scientific">Phialophora macrospora</name>
    <dbReference type="NCBI Taxonomy" id="1851006"/>
    <lineage>
        <taxon>Eukaryota</taxon>
        <taxon>Fungi</taxon>
        <taxon>Dikarya</taxon>
        <taxon>Ascomycota</taxon>
        <taxon>Pezizomycotina</taxon>
        <taxon>Eurotiomycetes</taxon>
        <taxon>Chaetothyriomycetidae</taxon>
        <taxon>Chaetothyriales</taxon>
        <taxon>Herpotrichiellaceae</taxon>
        <taxon>Phialophora</taxon>
    </lineage>
</organism>
<dbReference type="EMBL" id="KN846963">
    <property type="protein sequence ID" value="KIW62766.1"/>
    <property type="molecule type" value="Genomic_DNA"/>
</dbReference>
<dbReference type="GO" id="GO:0000981">
    <property type="term" value="F:DNA-binding transcription factor activity, RNA polymerase II-specific"/>
    <property type="evidence" value="ECO:0007669"/>
    <property type="project" value="InterPro"/>
</dbReference>
<dbReference type="Pfam" id="PF04082">
    <property type="entry name" value="Fungal_trans"/>
    <property type="match status" value="1"/>
</dbReference>
<comment type="subcellular location">
    <subcellularLocation>
        <location evidence="1">Nucleus</location>
    </subcellularLocation>
</comment>
<keyword evidence="4" id="KW-0238">DNA-binding</keyword>
<dbReference type="Pfam" id="PF00172">
    <property type="entry name" value="Zn_clus"/>
    <property type="match status" value="1"/>
</dbReference>
<evidence type="ECO:0000256" key="5">
    <source>
        <dbReference type="ARBA" id="ARBA00023163"/>
    </source>
</evidence>
<dbReference type="PROSITE" id="PS50048">
    <property type="entry name" value="ZN2_CY6_FUNGAL_2"/>
    <property type="match status" value="1"/>
</dbReference>
<dbReference type="CDD" id="cd12148">
    <property type="entry name" value="fungal_TF_MHR"/>
    <property type="match status" value="1"/>
</dbReference>
<keyword evidence="6" id="KW-0539">Nucleus</keyword>
<evidence type="ECO:0000259" key="8">
    <source>
        <dbReference type="PROSITE" id="PS50048"/>
    </source>
</evidence>
<evidence type="ECO:0000256" key="6">
    <source>
        <dbReference type="ARBA" id="ARBA00023242"/>
    </source>
</evidence>
<keyword evidence="5" id="KW-0804">Transcription</keyword>
<keyword evidence="2" id="KW-0479">Metal-binding</keyword>
<evidence type="ECO:0000313" key="9">
    <source>
        <dbReference type="EMBL" id="KIW62766.1"/>
    </source>
</evidence>
<dbReference type="GO" id="GO:0008270">
    <property type="term" value="F:zinc ion binding"/>
    <property type="evidence" value="ECO:0007669"/>
    <property type="project" value="InterPro"/>
</dbReference>
<accession>A0A0D2CCG3</accession>
<dbReference type="InterPro" id="IPR001138">
    <property type="entry name" value="Zn2Cys6_DnaBD"/>
</dbReference>
<feature type="region of interest" description="Disordered" evidence="7">
    <location>
        <begin position="644"/>
        <end position="672"/>
    </location>
</feature>
<keyword evidence="10" id="KW-1185">Reference proteome</keyword>
<feature type="region of interest" description="Disordered" evidence="7">
    <location>
        <begin position="79"/>
        <end position="112"/>
    </location>
</feature>
<evidence type="ECO:0000313" key="10">
    <source>
        <dbReference type="Proteomes" id="UP000054266"/>
    </source>
</evidence>
<evidence type="ECO:0000256" key="2">
    <source>
        <dbReference type="ARBA" id="ARBA00022723"/>
    </source>
</evidence>
<feature type="compositionally biased region" description="Polar residues" evidence="7">
    <location>
        <begin position="99"/>
        <end position="109"/>
    </location>
</feature>
<dbReference type="PANTHER" id="PTHR31001:SF85">
    <property type="entry name" value="ZN(II)2CYS6 TRANSCRIPTION FACTOR (EUROFUNG)"/>
    <property type="match status" value="1"/>
</dbReference>
<protein>
    <recommendedName>
        <fullName evidence="8">Zn(2)-C6 fungal-type domain-containing protein</fullName>
    </recommendedName>
</protein>
<proteinExistence type="predicted"/>
<dbReference type="PANTHER" id="PTHR31001">
    <property type="entry name" value="UNCHARACTERIZED TRANSCRIPTIONAL REGULATORY PROTEIN"/>
    <property type="match status" value="1"/>
</dbReference>
<dbReference type="InterPro" id="IPR007219">
    <property type="entry name" value="XnlR_reg_dom"/>
</dbReference>
<dbReference type="SMART" id="SM00066">
    <property type="entry name" value="GAL4"/>
    <property type="match status" value="1"/>
</dbReference>
<dbReference type="GO" id="GO:0006351">
    <property type="term" value="P:DNA-templated transcription"/>
    <property type="evidence" value="ECO:0007669"/>
    <property type="project" value="InterPro"/>
</dbReference>
<dbReference type="InterPro" id="IPR036864">
    <property type="entry name" value="Zn2-C6_fun-type_DNA-bd_sf"/>
</dbReference>
<dbReference type="HOGENOM" id="CLU_004083_5_3_1"/>
<dbReference type="CDD" id="cd00067">
    <property type="entry name" value="GAL4"/>
    <property type="match status" value="1"/>
</dbReference>
<gene>
    <name evidence="9" type="ORF">PV04_10900</name>
</gene>
<dbReference type="STRING" id="5601.A0A0D2CCG3"/>
<dbReference type="GO" id="GO:0003677">
    <property type="term" value="F:DNA binding"/>
    <property type="evidence" value="ECO:0007669"/>
    <property type="project" value="UniProtKB-KW"/>
</dbReference>
<name>A0A0D2CCG3_9EURO</name>
<dbReference type="InterPro" id="IPR050613">
    <property type="entry name" value="Sec_Metabolite_Reg"/>
</dbReference>
<sequence>MEEPRLHKTFSCIRCFERKVKCDKQSPCTNCVKSKVECVFRIPPAPRRRKKRMQEDLLLARLRKCEELLKSKGIDIDSPETLSRTASGSATLESPPLTQPSSQQLSPDTPASAGEDLIFAASEIRKSGRLIVDHGKSLFIENNLWASLSDEFQQPNQAIAEYSEDDEDDAGTPVEESADFILGYTPTSNPIQPLHPSPTNIFILWQIYLDNFNPMTKFIHGPSFHKTLEQSCMQLDNLPRGLEALLFAIYATAVYTIDDDECEMKLGEPRKVLLARYRHATRKALARARFVSTSELVVLQALSIYLFSMRENYDPRTNWTLAGIAIRVAQGMGLHRDGTGLGLSVFETEMRRRLWWQIVVLEGRSAELSGSGRFGDLSYSDTLAPTNVNDEDLYPEMKEPPVPQTRPTEMISCLLRIELTMFFLQKQKQKSSINFESLRLSTPWKSSLEERDALMNELEQRLEDKFLRYCDPSVPIQFMTIIIGRGAINMMRLMAHHPRKWGFQEQPPPSEREYLWKVSLKLLEAVNMAHSSKHLQRFMWHTRVHFVWQALIFVLNDLKQTTLGPEADRAWQEVDEIYRHHPYFVTDFKRPLHVAVGSLCLKAYAAREKALRASTDGVFPKFTPEYIQQLREQRETGPLKLATATSSKGASGMTGAALDDAGPSESQFSTTMGWESIPPPTQPRPSNFFSANTIYGPSSASSQLPLPTFQPVPPPLATDGIFPSEHSLAHDLALADVQLDWAQWDYIMQDMGEIP</sequence>
<evidence type="ECO:0000256" key="7">
    <source>
        <dbReference type="SAM" id="MobiDB-lite"/>
    </source>
</evidence>
<feature type="domain" description="Zn(2)-C6 fungal-type" evidence="8">
    <location>
        <begin position="11"/>
        <end position="40"/>
    </location>
</feature>
<reference evidence="9 10" key="1">
    <citation type="submission" date="2015-01" db="EMBL/GenBank/DDBJ databases">
        <title>The Genome Sequence of Capronia semiimmersa CBS27337.</title>
        <authorList>
            <consortium name="The Broad Institute Genomics Platform"/>
            <person name="Cuomo C."/>
            <person name="de Hoog S."/>
            <person name="Gorbushina A."/>
            <person name="Stielow B."/>
            <person name="Teixiera M."/>
            <person name="Abouelleil A."/>
            <person name="Chapman S.B."/>
            <person name="Priest M."/>
            <person name="Young S.K."/>
            <person name="Wortman J."/>
            <person name="Nusbaum C."/>
            <person name="Birren B."/>
        </authorList>
    </citation>
    <scope>NUCLEOTIDE SEQUENCE [LARGE SCALE GENOMIC DNA]</scope>
    <source>
        <strain evidence="9 10">CBS 27337</strain>
    </source>
</reference>
<feature type="compositionally biased region" description="Polar residues" evidence="7">
    <location>
        <begin position="80"/>
        <end position="92"/>
    </location>
</feature>
<dbReference type="AlphaFoldDB" id="A0A0D2CCG3"/>